<accession>T1JXZ2</accession>
<organism evidence="1 2">
    <name type="scientific">Tetranychus urticae</name>
    <name type="common">Two-spotted spider mite</name>
    <dbReference type="NCBI Taxonomy" id="32264"/>
    <lineage>
        <taxon>Eukaryota</taxon>
        <taxon>Metazoa</taxon>
        <taxon>Ecdysozoa</taxon>
        <taxon>Arthropoda</taxon>
        <taxon>Chelicerata</taxon>
        <taxon>Arachnida</taxon>
        <taxon>Acari</taxon>
        <taxon>Acariformes</taxon>
        <taxon>Trombidiformes</taxon>
        <taxon>Prostigmata</taxon>
        <taxon>Eleutherengona</taxon>
        <taxon>Raphignathae</taxon>
        <taxon>Tetranychoidea</taxon>
        <taxon>Tetranychidae</taxon>
        <taxon>Tetranychus</taxon>
    </lineage>
</organism>
<dbReference type="AlphaFoldDB" id="T1JXZ2"/>
<sequence>MYKRSILISRYYNGPFCRIHNTKRAIANYL</sequence>
<protein>
    <submittedName>
        <fullName evidence="1">Uncharacterized protein</fullName>
    </submittedName>
</protein>
<dbReference type="EnsemblMetazoa" id="tetur02g13760.1">
    <property type="protein sequence ID" value="tetur02g13760.1"/>
    <property type="gene ID" value="tetur02g13760"/>
</dbReference>
<reference evidence="2" key="1">
    <citation type="submission" date="2011-08" db="EMBL/GenBank/DDBJ databases">
        <authorList>
            <person name="Rombauts S."/>
        </authorList>
    </citation>
    <scope>NUCLEOTIDE SEQUENCE</scope>
    <source>
        <strain evidence="2">London</strain>
    </source>
</reference>
<evidence type="ECO:0000313" key="2">
    <source>
        <dbReference type="Proteomes" id="UP000015104"/>
    </source>
</evidence>
<evidence type="ECO:0000313" key="1">
    <source>
        <dbReference type="EnsemblMetazoa" id="tetur02g13760.1"/>
    </source>
</evidence>
<dbReference type="Proteomes" id="UP000015104">
    <property type="component" value="Unassembled WGS sequence"/>
</dbReference>
<name>T1JXZ2_TETUR</name>
<dbReference type="HOGENOM" id="CLU_3406760_0_0_1"/>
<proteinExistence type="predicted"/>
<dbReference type="EMBL" id="CAEY01000835">
    <property type="status" value="NOT_ANNOTATED_CDS"/>
    <property type="molecule type" value="Genomic_DNA"/>
</dbReference>
<reference evidence="1" key="2">
    <citation type="submission" date="2015-06" db="UniProtKB">
        <authorList>
            <consortium name="EnsemblMetazoa"/>
        </authorList>
    </citation>
    <scope>IDENTIFICATION</scope>
</reference>
<keyword evidence="2" id="KW-1185">Reference proteome</keyword>